<name>A0ABM5ZD60_9BURK</name>
<dbReference type="EMBL" id="CP013236">
    <property type="protein sequence ID" value="AMP16937.1"/>
    <property type="molecule type" value="Genomic_DNA"/>
</dbReference>
<comment type="subcellular location">
    <subcellularLocation>
        <location evidence="1 5">Cell membrane</location>
        <topology evidence="1 5">Multi-pass membrane protein</topology>
    </subcellularLocation>
</comment>
<keyword evidence="8" id="KW-1185">Reference proteome</keyword>
<feature type="transmembrane region" description="Helical" evidence="5">
    <location>
        <begin position="406"/>
        <end position="429"/>
    </location>
</feature>
<feature type="domain" description="ABC transmembrane type-1" evidence="6">
    <location>
        <begin position="372"/>
        <end position="558"/>
    </location>
</feature>
<feature type="transmembrane region" description="Helical" evidence="5">
    <location>
        <begin position="539"/>
        <end position="559"/>
    </location>
</feature>
<sequence>MRTGWRFGWVDILVVVAMLLLFWLLFSLSGDMRVHFDELHPPPLSLDVEMIPYYTARTVLRMFIAFAASLLFTFIWGYIAAKSLRARKVMLPILDILQSVPVLGFLSITVTGFLALFPGSLLGVECASIFAVFTAQAWNMTFGFYHSLVTIPAELSEASSIFRLNRWQRFTTLELPASAIGLMWNSMMSFGGGWFFVAQSEAITVLNKNIKLPGLGSYMAAAVEAGNTRAALYAIGAMIFTILLIDQLVWRPLVAWAEKFKLENTEAKDSPQSWMLDLLRRSNVIGWLFQRIGRVVGRASQRLSSVATDVTESVARNAPTLFKQALRVALWLAIAAGMVWLVIDAFGVAREIKTEMTGTAMLHVVWLGLLTFLRVLAMMIVATLIWTPIGVWIGLRPRVARIAQPLAQIAASFPVNMTFPFIVVFFITANIPINIGSILLMALGTQWYILFNVIAGAMAIPTDLREAAQIFGLRKWRLWKTVIIPAIFPFWVTGAVTATGGAWNASIVAEVASWGNNKLVADGLGAYIAQVTEKGDKPAIYFSIVVMSLFVVLINRFLWRRLYALAEQKFKLD</sequence>
<feature type="transmembrane region" description="Helical" evidence="5">
    <location>
        <begin position="59"/>
        <end position="81"/>
    </location>
</feature>
<dbReference type="Proteomes" id="UP000074914">
    <property type="component" value="Chromosome"/>
</dbReference>
<feature type="transmembrane region" description="Helical" evidence="5">
    <location>
        <begin position="481"/>
        <end position="503"/>
    </location>
</feature>
<feature type="transmembrane region" description="Helical" evidence="5">
    <location>
        <begin position="129"/>
        <end position="151"/>
    </location>
</feature>
<evidence type="ECO:0000259" key="6">
    <source>
        <dbReference type="PROSITE" id="PS50928"/>
    </source>
</evidence>
<dbReference type="Pfam" id="PF00528">
    <property type="entry name" value="BPD_transp_1"/>
    <property type="match status" value="2"/>
</dbReference>
<comment type="similarity">
    <text evidence="5">Belongs to the binding-protein-dependent transport system permease family.</text>
</comment>
<evidence type="ECO:0000256" key="3">
    <source>
        <dbReference type="ARBA" id="ARBA00022989"/>
    </source>
</evidence>
<keyword evidence="4 5" id="KW-0472">Membrane</keyword>
<evidence type="ECO:0000256" key="1">
    <source>
        <dbReference type="ARBA" id="ARBA00004651"/>
    </source>
</evidence>
<feature type="transmembrane region" description="Helical" evidence="5">
    <location>
        <begin position="325"/>
        <end position="343"/>
    </location>
</feature>
<dbReference type="PANTHER" id="PTHR42744:SF1">
    <property type="entry name" value="BINDING-PROTEIN-DEPENDENT TRANSPORT SYSTEMS INNER MEMBRANE COMPONENT"/>
    <property type="match status" value="1"/>
</dbReference>
<dbReference type="CDD" id="cd06261">
    <property type="entry name" value="TM_PBP2"/>
    <property type="match status" value="2"/>
</dbReference>
<protein>
    <submittedName>
        <fullName evidence="7">Binding--dependent transport system inner membrane component family protein</fullName>
    </submittedName>
</protein>
<evidence type="ECO:0000313" key="7">
    <source>
        <dbReference type="EMBL" id="AMP16937.1"/>
    </source>
</evidence>
<proteinExistence type="inferred from homology"/>
<dbReference type="InterPro" id="IPR000515">
    <property type="entry name" value="MetI-like"/>
</dbReference>
<evidence type="ECO:0000256" key="4">
    <source>
        <dbReference type="ARBA" id="ARBA00023136"/>
    </source>
</evidence>
<reference evidence="7 8" key="1">
    <citation type="submission" date="2015-11" db="EMBL/GenBank/DDBJ databases">
        <title>Exploring the genomic traits of fungus-feeding bacterial genus Collimonas.</title>
        <authorList>
            <person name="Song C."/>
            <person name="Schmidt R."/>
            <person name="de Jager V."/>
            <person name="Krzyzanowska D."/>
            <person name="Jongedijk E."/>
            <person name="Cankar K."/>
            <person name="Beekwilder J."/>
            <person name="van Veen A."/>
            <person name="de Boer W."/>
            <person name="van Veen J.A."/>
            <person name="Garbeva P."/>
        </authorList>
    </citation>
    <scope>NUCLEOTIDE SEQUENCE [LARGE SCALE GENOMIC DNA]</scope>
    <source>
        <strain evidence="7 8">Ter291</strain>
    </source>
</reference>
<dbReference type="PANTHER" id="PTHR42744">
    <property type="entry name" value="BINDING-PROTEIN-DEPENDENT TRANSPORT SYSTEMS INNER MEMBRANE COMPONENT"/>
    <property type="match status" value="1"/>
</dbReference>
<gene>
    <name evidence="7" type="ORF">CPter291_4719</name>
</gene>
<feature type="transmembrane region" description="Helical" evidence="5">
    <location>
        <begin position="363"/>
        <end position="394"/>
    </location>
</feature>
<feature type="domain" description="ABC transmembrane type-1" evidence="6">
    <location>
        <begin position="55"/>
        <end position="250"/>
    </location>
</feature>
<feature type="transmembrane region" description="Helical" evidence="5">
    <location>
        <begin position="93"/>
        <end position="117"/>
    </location>
</feature>
<keyword evidence="2 5" id="KW-0812">Transmembrane</keyword>
<organism evidence="7 8">
    <name type="scientific">Collimonas pratensis</name>
    <dbReference type="NCBI Taxonomy" id="279113"/>
    <lineage>
        <taxon>Bacteria</taxon>
        <taxon>Pseudomonadati</taxon>
        <taxon>Pseudomonadota</taxon>
        <taxon>Betaproteobacteria</taxon>
        <taxon>Burkholderiales</taxon>
        <taxon>Oxalobacteraceae</taxon>
        <taxon>Collimonas</taxon>
    </lineage>
</organism>
<feature type="transmembrane region" description="Helical" evidence="5">
    <location>
        <begin position="172"/>
        <end position="197"/>
    </location>
</feature>
<evidence type="ECO:0000256" key="5">
    <source>
        <dbReference type="RuleBase" id="RU363032"/>
    </source>
</evidence>
<dbReference type="Gene3D" id="1.10.3720.10">
    <property type="entry name" value="MetI-like"/>
    <property type="match status" value="2"/>
</dbReference>
<evidence type="ECO:0000256" key="2">
    <source>
        <dbReference type="ARBA" id="ARBA00022692"/>
    </source>
</evidence>
<accession>A0ABM5ZD60</accession>
<feature type="transmembrane region" description="Helical" evidence="5">
    <location>
        <begin position="230"/>
        <end position="250"/>
    </location>
</feature>
<feature type="transmembrane region" description="Helical" evidence="5">
    <location>
        <begin position="435"/>
        <end position="460"/>
    </location>
</feature>
<evidence type="ECO:0000313" key="8">
    <source>
        <dbReference type="Proteomes" id="UP000074914"/>
    </source>
</evidence>
<keyword evidence="3 5" id="KW-1133">Transmembrane helix</keyword>
<dbReference type="InterPro" id="IPR035906">
    <property type="entry name" value="MetI-like_sf"/>
</dbReference>
<feature type="transmembrane region" description="Helical" evidence="5">
    <location>
        <begin position="7"/>
        <end position="26"/>
    </location>
</feature>
<dbReference type="PROSITE" id="PS50928">
    <property type="entry name" value="ABC_TM1"/>
    <property type="match status" value="2"/>
</dbReference>
<keyword evidence="5" id="KW-0813">Transport</keyword>
<dbReference type="SUPFAM" id="SSF161098">
    <property type="entry name" value="MetI-like"/>
    <property type="match status" value="2"/>
</dbReference>